<feature type="coiled-coil region" evidence="5">
    <location>
        <begin position="85"/>
        <end position="119"/>
    </location>
</feature>
<organism evidence="8 9">
    <name type="scientific">Shewanella corallii</name>
    <dbReference type="NCBI Taxonomy" id="560080"/>
    <lineage>
        <taxon>Bacteria</taxon>
        <taxon>Pseudomonadati</taxon>
        <taxon>Pseudomonadota</taxon>
        <taxon>Gammaproteobacteria</taxon>
        <taxon>Alteromonadales</taxon>
        <taxon>Shewanellaceae</taxon>
        <taxon>Shewanella</taxon>
    </lineage>
</organism>
<dbReference type="EMBL" id="JAKIKT010000005">
    <property type="protein sequence ID" value="MCL2914718.1"/>
    <property type="molecule type" value="Genomic_DNA"/>
</dbReference>
<accession>A0ABT0N8G3</accession>
<comment type="subcellular location">
    <subcellularLocation>
        <location evidence="1">Cell outer membrane</location>
    </subcellularLocation>
</comment>
<dbReference type="InterPro" id="IPR036737">
    <property type="entry name" value="OmpA-like_sf"/>
</dbReference>
<comment type="caution">
    <text evidence="8">The sequence shown here is derived from an EMBL/GenBank/DDBJ whole genome shotgun (WGS) entry which is preliminary data.</text>
</comment>
<dbReference type="PANTHER" id="PTHR30329:SF21">
    <property type="entry name" value="LIPOPROTEIN YIAD-RELATED"/>
    <property type="match status" value="1"/>
</dbReference>
<dbReference type="Pfam" id="PF00691">
    <property type="entry name" value="OmpA"/>
    <property type="match status" value="1"/>
</dbReference>
<evidence type="ECO:0000259" key="7">
    <source>
        <dbReference type="PROSITE" id="PS51123"/>
    </source>
</evidence>
<gene>
    <name evidence="8" type="primary">pdsO</name>
    <name evidence="8" type="ORF">L2725_13160</name>
</gene>
<feature type="chain" id="PRO_5046824209" evidence="6">
    <location>
        <begin position="35"/>
        <end position="250"/>
    </location>
</feature>
<evidence type="ECO:0000256" key="5">
    <source>
        <dbReference type="SAM" id="Coils"/>
    </source>
</evidence>
<dbReference type="Pfam" id="PF13441">
    <property type="entry name" value="Gly-zipper_YMGG"/>
    <property type="match status" value="1"/>
</dbReference>
<evidence type="ECO:0000256" key="1">
    <source>
        <dbReference type="ARBA" id="ARBA00004442"/>
    </source>
</evidence>
<name>A0ABT0N8G3_9GAMM</name>
<evidence type="ECO:0000256" key="3">
    <source>
        <dbReference type="ARBA" id="ARBA00023237"/>
    </source>
</evidence>
<evidence type="ECO:0000313" key="9">
    <source>
        <dbReference type="Proteomes" id="UP001202831"/>
    </source>
</evidence>
<proteinExistence type="predicted"/>
<dbReference type="Gene3D" id="3.30.1330.60">
    <property type="entry name" value="OmpA-like domain"/>
    <property type="match status" value="1"/>
</dbReference>
<dbReference type="InterPro" id="IPR050330">
    <property type="entry name" value="Bact_OuterMem_StrucFunc"/>
</dbReference>
<dbReference type="PANTHER" id="PTHR30329">
    <property type="entry name" value="STATOR ELEMENT OF FLAGELLAR MOTOR COMPLEX"/>
    <property type="match status" value="1"/>
</dbReference>
<dbReference type="PRINTS" id="PR01021">
    <property type="entry name" value="OMPADOMAIN"/>
</dbReference>
<keyword evidence="2 4" id="KW-0472">Membrane</keyword>
<dbReference type="InterPro" id="IPR006665">
    <property type="entry name" value="OmpA-like"/>
</dbReference>
<dbReference type="Proteomes" id="UP001202831">
    <property type="component" value="Unassembled WGS sequence"/>
</dbReference>
<evidence type="ECO:0000256" key="4">
    <source>
        <dbReference type="PROSITE-ProRule" id="PRU00473"/>
    </source>
</evidence>
<dbReference type="InterPro" id="IPR006664">
    <property type="entry name" value="OMP_bac"/>
</dbReference>
<dbReference type="InterPro" id="IPR027367">
    <property type="entry name" value="Gly-zipper_YMGG"/>
</dbReference>
<keyword evidence="5" id="KW-0175">Coiled coil</keyword>
<reference evidence="8 9" key="1">
    <citation type="submission" date="2022-01" db="EMBL/GenBank/DDBJ databases">
        <title>Whole genome-based taxonomy of the Shewanellaceae.</title>
        <authorList>
            <person name="Martin-Rodriguez A.J."/>
        </authorList>
    </citation>
    <scope>NUCLEOTIDE SEQUENCE [LARGE SCALE GENOMIC DNA]</scope>
    <source>
        <strain evidence="8 9">DSM 21332</strain>
    </source>
</reference>
<feature type="domain" description="OmpA-like" evidence="7">
    <location>
        <begin position="126"/>
        <end position="243"/>
    </location>
</feature>
<dbReference type="NCBIfam" id="TIGR03789">
    <property type="entry name" value="pdsO"/>
    <property type="match status" value="1"/>
</dbReference>
<evidence type="ECO:0000256" key="2">
    <source>
        <dbReference type="ARBA" id="ARBA00023136"/>
    </source>
</evidence>
<evidence type="ECO:0000256" key="6">
    <source>
        <dbReference type="SAM" id="SignalP"/>
    </source>
</evidence>
<keyword evidence="9" id="KW-1185">Reference proteome</keyword>
<protein>
    <submittedName>
        <fullName evidence="8">Sortase-associated OmpA-like protein PdsO</fullName>
    </submittedName>
</protein>
<evidence type="ECO:0000313" key="8">
    <source>
        <dbReference type="EMBL" id="MCL2914718.1"/>
    </source>
</evidence>
<feature type="signal peptide" evidence="6">
    <location>
        <begin position="1"/>
        <end position="34"/>
    </location>
</feature>
<dbReference type="PROSITE" id="PS51123">
    <property type="entry name" value="OMPA_2"/>
    <property type="match status" value="1"/>
</dbReference>
<keyword evidence="6" id="KW-0732">Signal</keyword>
<dbReference type="SUPFAM" id="SSF103088">
    <property type="entry name" value="OmpA-like"/>
    <property type="match status" value="1"/>
</dbReference>
<keyword evidence="3" id="KW-0998">Cell outer membrane</keyword>
<dbReference type="InterPro" id="IPR022511">
    <property type="entry name" value="PdsO"/>
</dbReference>
<sequence>MTQFNTQAKTPNTKRNALVGVLIAGMLMSQSATAAESTEREHTEELVGVGSGLVLGAVVGGPVGAFIGALTGGLIGQSVGDDEEIKQQQEMLAKQDVELQSLTARARQLEQESDLLAMEAERRIQAQMDALALGLNVQFRTGSSQIEPHFQQQLDDVAYVMGLSPELTLDLTGYADRQGNSDYNQALSEQRLAEVRSYLVKQGVAESRLNGQAYGDQSPLHEQASLENNFFDRRVTLKLQNGHGAMTASQ</sequence>
<dbReference type="RefSeq" id="WP_249249394.1">
    <property type="nucleotide sequence ID" value="NZ_JAKIKT010000005.1"/>
</dbReference>
<dbReference type="CDD" id="cd07185">
    <property type="entry name" value="OmpA_C-like"/>
    <property type="match status" value="1"/>
</dbReference>